<dbReference type="PANTHER" id="PTHR43817:SF1">
    <property type="entry name" value="HYDROLASE, FAMILY 43, PUTATIVE (AFU_ORTHOLOGUE AFUA_3G01660)-RELATED"/>
    <property type="match status" value="1"/>
</dbReference>
<protein>
    <recommendedName>
        <fullName evidence="6">Glycosyl hydrolases family 2, sugar binding domain</fullName>
    </recommendedName>
</protein>
<reference evidence="4 5" key="1">
    <citation type="submission" date="2020-08" db="EMBL/GenBank/DDBJ databases">
        <title>Genomic Encyclopedia of Type Strains, Phase IV (KMG-IV): sequencing the most valuable type-strain genomes for metagenomic binning, comparative biology and taxonomic classification.</title>
        <authorList>
            <person name="Goeker M."/>
        </authorList>
    </citation>
    <scope>NUCLEOTIDE SEQUENCE [LARGE SCALE GENOMIC DNA]</scope>
    <source>
        <strain evidence="4 5">DSM 102983</strain>
    </source>
</reference>
<evidence type="ECO:0000256" key="1">
    <source>
        <dbReference type="ARBA" id="ARBA00022729"/>
    </source>
</evidence>
<name>A0ABR6KQ23_9BACT</name>
<dbReference type="InterPro" id="IPR008979">
    <property type="entry name" value="Galactose-bd-like_sf"/>
</dbReference>
<evidence type="ECO:0008006" key="6">
    <source>
        <dbReference type="Google" id="ProtNLM"/>
    </source>
</evidence>
<comment type="caution">
    <text evidence="4">The sequence shown here is derived from an EMBL/GenBank/DDBJ whole genome shotgun (WGS) entry which is preliminary data.</text>
</comment>
<dbReference type="PANTHER" id="PTHR43817">
    <property type="entry name" value="GLYCOSYL HYDROLASE"/>
    <property type="match status" value="1"/>
</dbReference>
<feature type="chain" id="PRO_5047130945" description="Glycosyl hydrolases family 2, sugar binding domain" evidence="3">
    <location>
        <begin position="24"/>
        <end position="1159"/>
    </location>
</feature>
<dbReference type="EMBL" id="JACHOC010000005">
    <property type="protein sequence ID" value="MBB4623007.1"/>
    <property type="molecule type" value="Genomic_DNA"/>
</dbReference>
<dbReference type="SUPFAM" id="SSF49785">
    <property type="entry name" value="Galactose-binding domain-like"/>
    <property type="match status" value="1"/>
</dbReference>
<sequence length="1159" mass="130017">MNRINLILLFCLSWLASTSTVLAGDSLQSGFMNPPESAKARTWWHWIDGNVTKEGITADLEAMKRVGIQEVQLFNAGMGYPEGDAIYLGDKWLELFEFAVSEVKRLGMEIGFNNGAGWSSSGGPWITPEYAMQTIVYSEVQYKGGKLLKEKLPQPAMKLDYYKDIAVLAFPKPRQDIKIDDLALKSLSGHSFRNHLEPEMKVISESAVVDKKQIINLTSKLTADGTLEWNVPEGDWVILRLGHTPTGKENSPAVTGGRGLECDKMNRTAVDMYWKGGIKPILDKLGPLVGTSLVNCIIDSYEVGCNNWTIGFREEFKRLRRYDCLPYLLTVAGYYVDSGEVTERFLWDFRRTIGDLMAENYYGYFRELCHREGLKLSIEPYGGPFECLQVGAMGDIVMSEFWSGENIFFDSPKFVASAAHVNGKTFVGAESFTNLGGWSDHPATLKPIGDRAWVEGINRLIFHTYVHQPWNVAPGMTLGTYGCDFNRLNTWWEQSTDYLKYLARAQYLLQQGRYVADILVFAGESSPNDAILKPDIRALGYDYDLIGTSNMASLTVKDGWIYTPAGGKYRILILPDSRWMTPDLLGKIEELAKAGAVIIGPQPQRSPSLSGYPKCDDQVVRLSEELWGNHWVKDCSMEEILDEKGVLPDCATEVGDENFGFVHRITGDTDIYFVINSQKVGYLDTCRFRISGKKPEFWNPETGEIRDVPVWQSNADGTTSIPISFEPEGSLFVIFRQPVAEHIVQMKTELFPQDGTPLPDLKIISAEYGTFFPNGLADVTSALNESIKQGGIDISVGNHLASGDPAPGSIKELRVEYKIGNQYKQASFLENQHFVVKAQPAEDLKVIKAAYGKFDRRLNDIPVSVPVFDVTDRLNSLLVSNRYIIPVNDSLIGGASSSVEQKKELRLVYECKGERLRLTVPEGGKLKLIEDTPEPKLIMDERKPVWITPYRGKLQYTTSTGKNKHIEVKSVPEPIKLTGNWNVTFISKQGTLFDSVFDQLISWPNTANERIRYFSGTAVYRKLFTLPDNFILTASLLELDLGAVRVMAEVIVNGENLGVVWKAPYRIDISRAAKEGVNELEIRVTNLWPNRLIGDERSQANRDYPPKSWPDWVRNGSKIPTQYSTFATWKHWDADSPLLSSGLLGPVLIRPYVSVEGTF</sequence>
<keyword evidence="5" id="KW-1185">Reference proteome</keyword>
<evidence type="ECO:0000256" key="2">
    <source>
        <dbReference type="ARBA" id="ARBA00022801"/>
    </source>
</evidence>
<organism evidence="4 5">
    <name type="scientific">Parabacteroides faecis</name>
    <dbReference type="NCBI Taxonomy" id="1217282"/>
    <lineage>
        <taxon>Bacteria</taxon>
        <taxon>Pseudomonadati</taxon>
        <taxon>Bacteroidota</taxon>
        <taxon>Bacteroidia</taxon>
        <taxon>Bacteroidales</taxon>
        <taxon>Tannerellaceae</taxon>
        <taxon>Parabacteroides</taxon>
    </lineage>
</organism>
<dbReference type="Proteomes" id="UP000533637">
    <property type="component" value="Unassembled WGS sequence"/>
</dbReference>
<dbReference type="Gene3D" id="2.60.120.260">
    <property type="entry name" value="Galactose-binding domain-like"/>
    <property type="match status" value="1"/>
</dbReference>
<feature type="signal peptide" evidence="3">
    <location>
        <begin position="1"/>
        <end position="23"/>
    </location>
</feature>
<dbReference type="RefSeq" id="WP_183671272.1">
    <property type="nucleotide sequence ID" value="NZ_BMPB01000005.1"/>
</dbReference>
<keyword evidence="2" id="KW-0378">Hydrolase</keyword>
<proteinExistence type="predicted"/>
<evidence type="ECO:0000256" key="3">
    <source>
        <dbReference type="SAM" id="SignalP"/>
    </source>
</evidence>
<keyword evidence="1 3" id="KW-0732">Signal</keyword>
<gene>
    <name evidence="4" type="ORF">GGQ57_002916</name>
</gene>
<dbReference type="Pfam" id="PF17132">
    <property type="entry name" value="Glyco_hydro_106"/>
    <property type="match status" value="1"/>
</dbReference>
<evidence type="ECO:0000313" key="4">
    <source>
        <dbReference type="EMBL" id="MBB4623007.1"/>
    </source>
</evidence>
<dbReference type="NCBIfam" id="NF045579">
    <property type="entry name" value="rhamnoside_JR"/>
    <property type="match status" value="1"/>
</dbReference>
<evidence type="ECO:0000313" key="5">
    <source>
        <dbReference type="Proteomes" id="UP000533637"/>
    </source>
</evidence>
<accession>A0ABR6KQ23</accession>